<feature type="compositionally biased region" description="Acidic residues" evidence="1">
    <location>
        <begin position="31"/>
        <end position="45"/>
    </location>
</feature>
<protein>
    <submittedName>
        <fullName evidence="2">Uncharacterized protein</fullName>
    </submittedName>
</protein>
<dbReference type="AlphaFoldDB" id="A0A0L0FG90"/>
<proteinExistence type="predicted"/>
<evidence type="ECO:0000313" key="2">
    <source>
        <dbReference type="EMBL" id="KNC75797.1"/>
    </source>
</evidence>
<evidence type="ECO:0000313" key="3">
    <source>
        <dbReference type="Proteomes" id="UP000054560"/>
    </source>
</evidence>
<dbReference type="Proteomes" id="UP000054560">
    <property type="component" value="Unassembled WGS sequence"/>
</dbReference>
<evidence type="ECO:0000256" key="1">
    <source>
        <dbReference type="SAM" id="MobiDB-lite"/>
    </source>
</evidence>
<dbReference type="GeneID" id="25912187"/>
<organism evidence="2 3">
    <name type="scientific">Sphaeroforma arctica JP610</name>
    <dbReference type="NCBI Taxonomy" id="667725"/>
    <lineage>
        <taxon>Eukaryota</taxon>
        <taxon>Ichthyosporea</taxon>
        <taxon>Ichthyophonida</taxon>
        <taxon>Sphaeroforma</taxon>
    </lineage>
</organism>
<gene>
    <name evidence="2" type="ORF">SARC_11683</name>
</gene>
<name>A0A0L0FG90_9EUKA</name>
<keyword evidence="3" id="KW-1185">Reference proteome</keyword>
<dbReference type="EMBL" id="KQ243416">
    <property type="protein sequence ID" value="KNC75797.1"/>
    <property type="molecule type" value="Genomic_DNA"/>
</dbReference>
<reference evidence="2 3" key="1">
    <citation type="submission" date="2011-02" db="EMBL/GenBank/DDBJ databases">
        <title>The Genome Sequence of Sphaeroforma arctica JP610.</title>
        <authorList>
            <consortium name="The Broad Institute Genome Sequencing Platform"/>
            <person name="Russ C."/>
            <person name="Cuomo C."/>
            <person name="Young S.K."/>
            <person name="Zeng Q."/>
            <person name="Gargeya S."/>
            <person name="Alvarado L."/>
            <person name="Berlin A."/>
            <person name="Chapman S.B."/>
            <person name="Chen Z."/>
            <person name="Freedman E."/>
            <person name="Gellesch M."/>
            <person name="Goldberg J."/>
            <person name="Griggs A."/>
            <person name="Gujja S."/>
            <person name="Heilman E."/>
            <person name="Heiman D."/>
            <person name="Howarth C."/>
            <person name="Mehta T."/>
            <person name="Neiman D."/>
            <person name="Pearson M."/>
            <person name="Roberts A."/>
            <person name="Saif S."/>
            <person name="Shea T."/>
            <person name="Shenoy N."/>
            <person name="Sisk P."/>
            <person name="Stolte C."/>
            <person name="Sykes S."/>
            <person name="White J."/>
            <person name="Yandava C."/>
            <person name="Burger G."/>
            <person name="Gray M.W."/>
            <person name="Holland P.W.H."/>
            <person name="King N."/>
            <person name="Lang F.B.F."/>
            <person name="Roger A.J."/>
            <person name="Ruiz-Trillo I."/>
            <person name="Haas B."/>
            <person name="Nusbaum C."/>
            <person name="Birren B."/>
        </authorList>
    </citation>
    <scope>NUCLEOTIDE SEQUENCE [LARGE SCALE GENOMIC DNA]</scope>
    <source>
        <strain evidence="2 3">JP610</strain>
    </source>
</reference>
<feature type="region of interest" description="Disordered" evidence="1">
    <location>
        <begin position="22"/>
        <end position="53"/>
    </location>
</feature>
<dbReference type="RefSeq" id="XP_014149699.1">
    <property type="nucleotide sequence ID" value="XM_014294224.1"/>
</dbReference>
<accession>A0A0L0FG90</accession>
<sequence>MNGLILTRSSALFLDLIGIDGNTLSGRDADSDSDNSDVEDDDEQNAGDGHIPGRGTYETFEQLFPHLVEQPSKPEFVRVWRHVRTDAFHLMDLVTISKWRITGSCIWQVFRDALFEQNR</sequence>